<accession>F3L3C6</accession>
<comment type="caution">
    <text evidence="12">The sequence shown here is derived from an EMBL/GenBank/DDBJ whole genome shotgun (WGS) entry which is preliminary data.</text>
</comment>
<dbReference type="NCBIfam" id="TIGR03197">
    <property type="entry name" value="MnmC_Cterm"/>
    <property type="match status" value="1"/>
</dbReference>
<proteinExistence type="predicted"/>
<sequence length="550" mass="59967">MNATDLDRALSHWPELNDIKQSLLARYPDPIPGTHRLAFLDGNITLDLWFGDVAWATTRWAEQDLRVDAWYLDGFAPSKNSSMWSDQVLDNIAHCSPKGCTASTFSVAGKVKIPLRERGFNIYKKPGFGRKREQLFALKHRDSKHLTIDATPWHKSSTPNARPEHVAVIGAGLAGSFAAYALANRGIKVSVIDPEGIATQASGNAQGVVYCRIPKRHAPLGDFGVLAFRYATQLYRDLLSNEVLQEGVDASLCGMLHTFPRDTDSELALNVHKLPNLARIVDEHEARTISGIALSQPMLHFPQSGWIAPKPLCQALLSHPNIELIKDGFENLTSTDSGLKLKCNSQNVFADCVVFAAGTGTKDLVANTLLPTKAIRGQTTQIPAINTIKSALCNEGYIAPAVGGQHCIGATFDLDDADTSPRSASDQENLEKLDAFLAIKDRQVLGHRVAFRCTTPDYLPIVGAVPNDDAMQDLYQSLQFDGKKIIPEACPVQPGIFVLTGLGSRGLTYGPLAGEFLASLLNHEPLPLANELIRALSPARFGIRQLKKRS</sequence>
<keyword evidence="2" id="KW-0489">Methyltransferase</keyword>
<evidence type="ECO:0000256" key="2">
    <source>
        <dbReference type="ARBA" id="ARBA00022603"/>
    </source>
</evidence>
<keyword evidence="8" id="KW-0560">Oxidoreductase</keyword>
<dbReference type="Proteomes" id="UP000005615">
    <property type="component" value="Unassembled WGS sequence"/>
</dbReference>
<dbReference type="Gene3D" id="3.40.50.150">
    <property type="entry name" value="Vaccinia Virus protein VP39"/>
    <property type="match status" value="1"/>
</dbReference>
<feature type="domain" description="FAD dependent oxidoreductase" evidence="10">
    <location>
        <begin position="165"/>
        <end position="520"/>
    </location>
</feature>
<dbReference type="eggNOG" id="COG0665">
    <property type="taxonomic scope" value="Bacteria"/>
</dbReference>
<evidence type="ECO:0000259" key="11">
    <source>
        <dbReference type="Pfam" id="PF05430"/>
    </source>
</evidence>
<evidence type="ECO:0000259" key="10">
    <source>
        <dbReference type="Pfam" id="PF01266"/>
    </source>
</evidence>
<dbReference type="Pfam" id="PF05430">
    <property type="entry name" value="Methyltransf_30"/>
    <property type="match status" value="1"/>
</dbReference>
<evidence type="ECO:0000256" key="3">
    <source>
        <dbReference type="ARBA" id="ARBA00022630"/>
    </source>
</evidence>
<evidence type="ECO:0000256" key="9">
    <source>
        <dbReference type="ARBA" id="ARBA00023268"/>
    </source>
</evidence>
<evidence type="ECO:0000256" key="1">
    <source>
        <dbReference type="ARBA" id="ARBA00022490"/>
    </source>
</evidence>
<dbReference type="InterPro" id="IPR008471">
    <property type="entry name" value="MnmC-like_methylTransf"/>
</dbReference>
<keyword evidence="3" id="KW-0285">Flavoprotein</keyword>
<dbReference type="AlphaFoldDB" id="F3L3C6"/>
<dbReference type="Gene3D" id="3.50.50.60">
    <property type="entry name" value="FAD/NAD(P)-binding domain"/>
    <property type="match status" value="1"/>
</dbReference>
<dbReference type="eggNOG" id="COG4121">
    <property type="taxonomic scope" value="Bacteria"/>
</dbReference>
<dbReference type="InterPro" id="IPR029063">
    <property type="entry name" value="SAM-dependent_MTases_sf"/>
</dbReference>
<keyword evidence="4" id="KW-0808">Transferase</keyword>
<feature type="domain" description="MnmC-like methyltransferase" evidence="11">
    <location>
        <begin position="14"/>
        <end position="139"/>
    </location>
</feature>
<protein>
    <submittedName>
        <fullName evidence="12">Oxidoreductase, FAD-dependent</fullName>
    </submittedName>
</protein>
<gene>
    <name evidence="12" type="ORF">IMCC3088_2118</name>
</gene>
<dbReference type="Pfam" id="PF01266">
    <property type="entry name" value="DAO"/>
    <property type="match status" value="1"/>
</dbReference>
<evidence type="ECO:0000256" key="6">
    <source>
        <dbReference type="ARBA" id="ARBA00022694"/>
    </source>
</evidence>
<dbReference type="STRING" id="2518989.IMCC3088_2118"/>
<organism evidence="12 13">
    <name type="scientific">Aequoribacter fuscus</name>
    <dbReference type="NCBI Taxonomy" id="2518989"/>
    <lineage>
        <taxon>Bacteria</taxon>
        <taxon>Pseudomonadati</taxon>
        <taxon>Pseudomonadota</taxon>
        <taxon>Gammaproteobacteria</taxon>
        <taxon>Cellvibrionales</taxon>
        <taxon>Halieaceae</taxon>
        <taxon>Aequoribacter</taxon>
    </lineage>
</organism>
<evidence type="ECO:0000256" key="4">
    <source>
        <dbReference type="ARBA" id="ARBA00022679"/>
    </source>
</evidence>
<dbReference type="Gene3D" id="3.30.9.10">
    <property type="entry name" value="D-Amino Acid Oxidase, subunit A, domain 2"/>
    <property type="match status" value="1"/>
</dbReference>
<dbReference type="EMBL" id="AEIG01000062">
    <property type="protein sequence ID" value="EGG29198.1"/>
    <property type="molecule type" value="Genomic_DNA"/>
</dbReference>
<name>F3L3C6_9GAMM</name>
<dbReference type="InterPro" id="IPR017610">
    <property type="entry name" value="tRNA_S-uridine_synth_MnmC_C"/>
</dbReference>
<keyword evidence="13" id="KW-1185">Reference proteome</keyword>
<keyword evidence="7" id="KW-0274">FAD</keyword>
<dbReference type="InterPro" id="IPR036188">
    <property type="entry name" value="FAD/NAD-bd_sf"/>
</dbReference>
<dbReference type="GO" id="GO:0008033">
    <property type="term" value="P:tRNA processing"/>
    <property type="evidence" value="ECO:0007669"/>
    <property type="project" value="UniProtKB-KW"/>
</dbReference>
<dbReference type="NCBIfam" id="NF002481">
    <property type="entry name" value="PRK01747.1-2"/>
    <property type="match status" value="1"/>
</dbReference>
<keyword evidence="9" id="KW-0511">Multifunctional enzyme</keyword>
<evidence type="ECO:0000256" key="7">
    <source>
        <dbReference type="ARBA" id="ARBA00022827"/>
    </source>
</evidence>
<dbReference type="GO" id="GO:0032259">
    <property type="term" value="P:methylation"/>
    <property type="evidence" value="ECO:0007669"/>
    <property type="project" value="UniProtKB-KW"/>
</dbReference>
<evidence type="ECO:0000313" key="13">
    <source>
        <dbReference type="Proteomes" id="UP000005615"/>
    </source>
</evidence>
<dbReference type="InterPro" id="IPR006076">
    <property type="entry name" value="FAD-dep_OxRdtase"/>
</dbReference>
<dbReference type="SUPFAM" id="SSF51971">
    <property type="entry name" value="Nucleotide-binding domain"/>
    <property type="match status" value="1"/>
</dbReference>
<dbReference type="GO" id="GO:0005737">
    <property type="term" value="C:cytoplasm"/>
    <property type="evidence" value="ECO:0007669"/>
    <property type="project" value="TreeGrafter"/>
</dbReference>
<keyword evidence="6" id="KW-0819">tRNA processing</keyword>
<reference evidence="12 13" key="1">
    <citation type="journal article" date="2011" name="J. Bacteriol.">
        <title>Genome sequence of strain IMCC3088, a proteorhodopsin-containing marine bacterium belonging to the OM60/NOR5 clade.</title>
        <authorList>
            <person name="Jang Y."/>
            <person name="Oh H.M."/>
            <person name="Kang I."/>
            <person name="Lee K."/>
            <person name="Yang S.J."/>
            <person name="Cho J.C."/>
        </authorList>
    </citation>
    <scope>NUCLEOTIDE SEQUENCE [LARGE SCALE GENOMIC DNA]</scope>
    <source>
        <strain evidence="12 13">IMCC3088</strain>
    </source>
</reference>
<keyword evidence="1" id="KW-0963">Cytoplasm</keyword>
<dbReference type="GO" id="GO:0008168">
    <property type="term" value="F:methyltransferase activity"/>
    <property type="evidence" value="ECO:0007669"/>
    <property type="project" value="UniProtKB-KW"/>
</dbReference>
<evidence type="ECO:0000256" key="8">
    <source>
        <dbReference type="ARBA" id="ARBA00023002"/>
    </source>
</evidence>
<dbReference type="PANTHER" id="PTHR13847:SF283">
    <property type="entry name" value="TRNA 5-METHYLAMINOMETHYL-2-THIOURIDINE BIOSYNTHESIS BIFUNCTIONAL PROTEIN MNMC"/>
    <property type="match status" value="1"/>
</dbReference>
<evidence type="ECO:0000256" key="5">
    <source>
        <dbReference type="ARBA" id="ARBA00022691"/>
    </source>
</evidence>
<dbReference type="GO" id="GO:0016645">
    <property type="term" value="F:oxidoreductase activity, acting on the CH-NH group of donors"/>
    <property type="evidence" value="ECO:0007669"/>
    <property type="project" value="InterPro"/>
</dbReference>
<dbReference type="PANTHER" id="PTHR13847">
    <property type="entry name" value="SARCOSINE DEHYDROGENASE-RELATED"/>
    <property type="match status" value="1"/>
</dbReference>
<evidence type="ECO:0000313" key="12">
    <source>
        <dbReference type="EMBL" id="EGG29198.1"/>
    </source>
</evidence>
<keyword evidence="5" id="KW-0949">S-adenosyl-L-methionine</keyword>